<dbReference type="PROSITE" id="PS50048">
    <property type="entry name" value="ZN2_CY6_FUNGAL_2"/>
    <property type="match status" value="1"/>
</dbReference>
<dbReference type="SMART" id="SM00066">
    <property type="entry name" value="GAL4"/>
    <property type="match status" value="1"/>
</dbReference>
<dbReference type="RefSeq" id="XP_069306597.1">
    <property type="nucleotide sequence ID" value="XM_069452427.1"/>
</dbReference>
<evidence type="ECO:0000313" key="9">
    <source>
        <dbReference type="Proteomes" id="UP001578633"/>
    </source>
</evidence>
<evidence type="ECO:0000256" key="1">
    <source>
        <dbReference type="ARBA" id="ARBA00004141"/>
    </source>
</evidence>
<dbReference type="CDD" id="cd00067">
    <property type="entry name" value="GAL4"/>
    <property type="match status" value="1"/>
</dbReference>
<evidence type="ECO:0000256" key="4">
    <source>
        <dbReference type="ARBA" id="ARBA00023136"/>
    </source>
</evidence>
<feature type="transmembrane region" description="Helical" evidence="6">
    <location>
        <begin position="529"/>
        <end position="550"/>
    </location>
</feature>
<evidence type="ECO:0000313" key="8">
    <source>
        <dbReference type="EMBL" id="KAL1796013.1"/>
    </source>
</evidence>
<protein>
    <recommendedName>
        <fullName evidence="7">Zn(2)-C6 fungal-type domain-containing protein</fullName>
    </recommendedName>
</protein>
<dbReference type="Gene3D" id="4.10.240.10">
    <property type="entry name" value="Zn(2)-C6 fungal-type DNA-binding domain"/>
    <property type="match status" value="1"/>
</dbReference>
<dbReference type="EMBL" id="JBHGVX010000005">
    <property type="protein sequence ID" value="KAL1796013.1"/>
    <property type="molecule type" value="Genomic_DNA"/>
</dbReference>
<dbReference type="InterPro" id="IPR036864">
    <property type="entry name" value="Zn2-C6_fun-type_DNA-bd_sf"/>
</dbReference>
<comment type="subcellular location">
    <subcellularLocation>
        <location evidence="1">Membrane</location>
        <topology evidence="1">Multi-pass membrane protein</topology>
    </subcellularLocation>
</comment>
<evidence type="ECO:0000256" key="5">
    <source>
        <dbReference type="ARBA" id="ARBA00023242"/>
    </source>
</evidence>
<evidence type="ECO:0000256" key="3">
    <source>
        <dbReference type="ARBA" id="ARBA00022989"/>
    </source>
</evidence>
<dbReference type="Pfam" id="PF00172">
    <property type="entry name" value="Zn_clus"/>
    <property type="match status" value="1"/>
</dbReference>
<keyword evidence="4 6" id="KW-0472">Membrane</keyword>
<comment type="caution">
    <text evidence="8">The sequence shown here is derived from an EMBL/GenBank/DDBJ whole genome shotgun (WGS) entry which is preliminary data.</text>
</comment>
<dbReference type="PROSITE" id="PS00463">
    <property type="entry name" value="ZN2_CY6_FUNGAL_1"/>
    <property type="match status" value="1"/>
</dbReference>
<feature type="transmembrane region" description="Helical" evidence="6">
    <location>
        <begin position="384"/>
        <end position="408"/>
    </location>
</feature>
<keyword evidence="3 6" id="KW-1133">Transmembrane helix</keyword>
<feature type="transmembrane region" description="Helical" evidence="6">
    <location>
        <begin position="420"/>
        <end position="438"/>
    </location>
</feature>
<dbReference type="SUPFAM" id="SSF57701">
    <property type="entry name" value="Zn2/Cys6 DNA-binding domain"/>
    <property type="match status" value="1"/>
</dbReference>
<dbReference type="PANTHER" id="PTHR31465">
    <property type="entry name" value="PROTEIN RTA1-RELATED"/>
    <property type="match status" value="1"/>
</dbReference>
<dbReference type="PANTHER" id="PTHR31465:SF1">
    <property type="entry name" value="PROTEIN RTA1-RELATED"/>
    <property type="match status" value="1"/>
</dbReference>
<keyword evidence="9" id="KW-1185">Reference proteome</keyword>
<feature type="transmembrane region" description="Helical" evidence="6">
    <location>
        <begin position="458"/>
        <end position="481"/>
    </location>
</feature>
<feature type="transmembrane region" description="Helical" evidence="6">
    <location>
        <begin position="321"/>
        <end position="339"/>
    </location>
</feature>
<evidence type="ECO:0000256" key="2">
    <source>
        <dbReference type="ARBA" id="ARBA00022692"/>
    </source>
</evidence>
<dbReference type="Pfam" id="PF04479">
    <property type="entry name" value="RTA1"/>
    <property type="match status" value="1"/>
</dbReference>
<dbReference type="GeneID" id="96086559"/>
<name>A0ABR3UHQ2_9PLEO</name>
<gene>
    <name evidence="8" type="ORF">ACET3X_006237</name>
</gene>
<dbReference type="Proteomes" id="UP001578633">
    <property type="component" value="Chromosome 5"/>
</dbReference>
<feature type="transmembrane region" description="Helical" evidence="6">
    <location>
        <begin position="346"/>
        <end position="364"/>
    </location>
</feature>
<organism evidence="8 9">
    <name type="scientific">Alternaria dauci</name>
    <dbReference type="NCBI Taxonomy" id="48095"/>
    <lineage>
        <taxon>Eukaryota</taxon>
        <taxon>Fungi</taxon>
        <taxon>Dikarya</taxon>
        <taxon>Ascomycota</taxon>
        <taxon>Pezizomycotina</taxon>
        <taxon>Dothideomycetes</taxon>
        <taxon>Pleosporomycetidae</taxon>
        <taxon>Pleosporales</taxon>
        <taxon>Pleosporineae</taxon>
        <taxon>Pleosporaceae</taxon>
        <taxon>Alternaria</taxon>
        <taxon>Alternaria sect. Porri</taxon>
    </lineage>
</organism>
<keyword evidence="5" id="KW-0539">Nucleus</keyword>
<reference evidence="8 9" key="1">
    <citation type="submission" date="2024-09" db="EMBL/GenBank/DDBJ databases">
        <title>T2T genomes of carrot and Alternaria dauci and their utility for understanding host-pathogen interaction during carrot leaf blight disease.</title>
        <authorList>
            <person name="Liu W."/>
            <person name="Xu S."/>
            <person name="Ou C."/>
            <person name="Liu X."/>
            <person name="Zhuang F."/>
            <person name="Deng X.W."/>
        </authorList>
    </citation>
    <scope>NUCLEOTIDE SEQUENCE [LARGE SCALE GENOMIC DNA]</scope>
    <source>
        <strain evidence="8 9">A2016</strain>
    </source>
</reference>
<dbReference type="InterPro" id="IPR001138">
    <property type="entry name" value="Zn2Cys6_DnaBD"/>
</dbReference>
<keyword evidence="2 6" id="KW-0812">Transmembrane</keyword>
<evidence type="ECO:0000259" key="7">
    <source>
        <dbReference type="PROSITE" id="PS50048"/>
    </source>
</evidence>
<accession>A0ABR3UHQ2</accession>
<evidence type="ECO:0000256" key="6">
    <source>
        <dbReference type="SAM" id="Phobius"/>
    </source>
</evidence>
<feature type="transmembrane region" description="Helical" evidence="6">
    <location>
        <begin position="562"/>
        <end position="582"/>
    </location>
</feature>
<proteinExistence type="predicted"/>
<dbReference type="InterPro" id="IPR007568">
    <property type="entry name" value="RTA1"/>
</dbReference>
<feature type="domain" description="Zn(2)-C6 fungal-type" evidence="7">
    <location>
        <begin position="18"/>
        <end position="48"/>
    </location>
</feature>
<sequence length="638" mass="71938">MTEQRVAKRKTHTKSRKGCFQCKQRHTKCNEARPRCGNCVRLDIHCHFPSMPDSYSTSPQNSPGVTSPFIDTHGAESPEAVPNTSELPLADLRLLHHWTKSCAKSLHPNPAIRSVVWQNEFIELGFEYPFLLRGFLALSAVHKASLLAPSERQGLLLQADSHISHALDTYRKNLETPNVELAIPMFMLSTVILTYNFGSAQLERPDDPIRALHHCFMLLQGIKIVVIPHWDRIKDSSVFAHMTDMVPPEALDALDTLAREENPQEILRLKELTELLLDSQDKEACATAIDELNPNMSDNVDRPALDDPTAYVLYRYIPSRVAAVIFVVLFGLTTFAHVFQLIKKKTWYFTPLVVGGLFEVIGFIGRCLSHDDVWALGPFIMQSLLILLAPALFAASIYIILGRIILLVDGERYSLVRKRWLTKLFVAGDVFSFMMQGAGGGIQASGTLEAMHTGEQIIIGGLFVQLIFFGLFIVVSGVFHYRLVRDLPLKKRYTPLSLFKSRRSSPAIHTSSTVPRASLSELPWKRHLFTLYFASALIMIRSVFRVVEYIGGNAGYLLSHEVYLYVFDAALMLVVMLAFNWFHPSQITEAYQKRLRSRSPIELQHSHHGSTSADEEHTVGFREAKNNVRTGEWSPSRG</sequence>